<keyword evidence="2" id="KW-0812">Transmembrane</keyword>
<organism evidence="4 5">
    <name type="scientific">Streptomyces netropsis</name>
    <name type="common">Streptoverticillium netropsis</name>
    <dbReference type="NCBI Taxonomy" id="55404"/>
    <lineage>
        <taxon>Bacteria</taxon>
        <taxon>Bacillati</taxon>
        <taxon>Actinomycetota</taxon>
        <taxon>Actinomycetes</taxon>
        <taxon>Kitasatosporales</taxon>
        <taxon>Streptomycetaceae</taxon>
        <taxon>Streptomyces</taxon>
    </lineage>
</organism>
<accession>A0A7W7LIL8</accession>
<evidence type="ECO:0000313" key="4">
    <source>
        <dbReference type="EMBL" id="MBB4890935.1"/>
    </source>
</evidence>
<evidence type="ECO:0000259" key="3">
    <source>
        <dbReference type="Pfam" id="PF01757"/>
    </source>
</evidence>
<feature type="transmembrane region" description="Helical" evidence="2">
    <location>
        <begin position="308"/>
        <end position="330"/>
    </location>
</feature>
<dbReference type="EMBL" id="JACHJG010000030">
    <property type="protein sequence ID" value="MBB4890935.1"/>
    <property type="molecule type" value="Genomic_DNA"/>
</dbReference>
<feature type="transmembrane region" description="Helical" evidence="2">
    <location>
        <begin position="214"/>
        <end position="234"/>
    </location>
</feature>
<dbReference type="GO" id="GO:0000271">
    <property type="term" value="P:polysaccharide biosynthetic process"/>
    <property type="evidence" value="ECO:0007669"/>
    <property type="project" value="TreeGrafter"/>
</dbReference>
<feature type="transmembrane region" description="Helical" evidence="2">
    <location>
        <begin position="69"/>
        <end position="92"/>
    </location>
</feature>
<dbReference type="GO" id="GO:0016747">
    <property type="term" value="F:acyltransferase activity, transferring groups other than amino-acyl groups"/>
    <property type="evidence" value="ECO:0007669"/>
    <property type="project" value="InterPro"/>
</dbReference>
<feature type="transmembrane region" description="Helical" evidence="2">
    <location>
        <begin position="112"/>
        <end position="130"/>
    </location>
</feature>
<dbReference type="GO" id="GO:0016020">
    <property type="term" value="C:membrane"/>
    <property type="evidence" value="ECO:0007669"/>
    <property type="project" value="TreeGrafter"/>
</dbReference>
<gene>
    <name evidence="4" type="ORF">FHS38_007028</name>
</gene>
<feature type="transmembrane region" description="Helical" evidence="2">
    <location>
        <begin position="24"/>
        <end position="48"/>
    </location>
</feature>
<feature type="transmembrane region" description="Helical" evidence="2">
    <location>
        <begin position="272"/>
        <end position="296"/>
    </location>
</feature>
<keyword evidence="2" id="KW-0472">Membrane</keyword>
<dbReference type="InterPro" id="IPR050879">
    <property type="entry name" value="Acyltransferase_3"/>
</dbReference>
<dbReference type="AlphaFoldDB" id="A0A7W7LIL8"/>
<dbReference type="PANTHER" id="PTHR23028">
    <property type="entry name" value="ACETYLTRANSFERASE"/>
    <property type="match status" value="1"/>
</dbReference>
<keyword evidence="5" id="KW-1185">Reference proteome</keyword>
<feature type="compositionally biased region" description="Low complexity" evidence="1">
    <location>
        <begin position="354"/>
        <end position="376"/>
    </location>
</feature>
<evidence type="ECO:0000313" key="5">
    <source>
        <dbReference type="Proteomes" id="UP000556436"/>
    </source>
</evidence>
<feature type="domain" description="Acyltransferase 3" evidence="3">
    <location>
        <begin position="7"/>
        <end position="324"/>
    </location>
</feature>
<dbReference type="PANTHER" id="PTHR23028:SF131">
    <property type="entry name" value="BLR2367 PROTEIN"/>
    <property type="match status" value="1"/>
</dbReference>
<proteinExistence type="predicted"/>
<comment type="caution">
    <text evidence="4">The sequence shown here is derived from an EMBL/GenBank/DDBJ whole genome shotgun (WGS) entry which is preliminary data.</text>
</comment>
<sequence>MFLNHIHIGIAFSSQSASNTYYKYFGWIGQAGLSLFFLISGFLLVWTARENESPLLFWRRRIIRIAPMHWVTFALSMVIFASPIVTDTAAVLNFLMLSSWSSDPEIFGSMNAPSWSLTLLMFFYLAFPALHRGVKRIPTKYLWWCAAAVVAVIVSITVVVRAVVPVDPLIVPQAPASSVKAFYYIQIFPVTRILEFLLGILMARIVLSGQWIKFARPLLLTGLLVIGFLVAYQLPREYRLVAAMIIPVALFVAGLGAADIEGRKSILASRPLQWLGDISFAFFLIHWPVIMFFLDVFGETRTNSVPEFIGLAALDFSVSIVLAWLLTIGLERPLVRLLSKPRGRKKNDDRPETTDSTVSSPSVDSPPVGSSASAAN</sequence>
<feature type="transmembrane region" description="Helical" evidence="2">
    <location>
        <begin position="240"/>
        <end position="260"/>
    </location>
</feature>
<feature type="transmembrane region" description="Helical" evidence="2">
    <location>
        <begin position="142"/>
        <end position="163"/>
    </location>
</feature>
<protein>
    <submittedName>
        <fullName evidence="4">Peptidoglycan/LPS O-acetylase OafA/YrhL</fullName>
    </submittedName>
</protein>
<feature type="region of interest" description="Disordered" evidence="1">
    <location>
        <begin position="341"/>
        <end position="376"/>
    </location>
</feature>
<name>A0A7W7LIL8_STRNE</name>
<dbReference type="Pfam" id="PF01757">
    <property type="entry name" value="Acyl_transf_3"/>
    <property type="match status" value="1"/>
</dbReference>
<feature type="transmembrane region" description="Helical" evidence="2">
    <location>
        <begin position="183"/>
        <end position="207"/>
    </location>
</feature>
<evidence type="ECO:0000256" key="2">
    <source>
        <dbReference type="SAM" id="Phobius"/>
    </source>
</evidence>
<reference evidence="4 5" key="1">
    <citation type="submission" date="2020-08" db="EMBL/GenBank/DDBJ databases">
        <title>Genomic Encyclopedia of Type Strains, Phase III (KMG-III): the genomes of soil and plant-associated and newly described type strains.</title>
        <authorList>
            <person name="Whitman W."/>
        </authorList>
    </citation>
    <scope>NUCLEOTIDE SEQUENCE [LARGE SCALE GENOMIC DNA]</scope>
    <source>
        <strain evidence="4 5">CECT 3265</strain>
    </source>
</reference>
<dbReference type="InterPro" id="IPR002656">
    <property type="entry name" value="Acyl_transf_3_dom"/>
</dbReference>
<keyword evidence="2" id="KW-1133">Transmembrane helix</keyword>
<dbReference type="Proteomes" id="UP000556436">
    <property type="component" value="Unassembled WGS sequence"/>
</dbReference>
<evidence type="ECO:0000256" key="1">
    <source>
        <dbReference type="SAM" id="MobiDB-lite"/>
    </source>
</evidence>